<comment type="similarity">
    <text evidence="1">Belongs to the peptidase C48 family.</text>
</comment>
<evidence type="ECO:0000313" key="5">
    <source>
        <dbReference type="EnsemblPlants" id="MELO3C032759.2.1"/>
    </source>
</evidence>
<evidence type="ECO:0000256" key="3">
    <source>
        <dbReference type="ARBA" id="ARBA00022801"/>
    </source>
</evidence>
<organism evidence="5">
    <name type="scientific">Cucumis melo</name>
    <name type="common">Muskmelon</name>
    <dbReference type="NCBI Taxonomy" id="3656"/>
    <lineage>
        <taxon>Eukaryota</taxon>
        <taxon>Viridiplantae</taxon>
        <taxon>Streptophyta</taxon>
        <taxon>Embryophyta</taxon>
        <taxon>Tracheophyta</taxon>
        <taxon>Spermatophyta</taxon>
        <taxon>Magnoliopsida</taxon>
        <taxon>eudicotyledons</taxon>
        <taxon>Gunneridae</taxon>
        <taxon>Pentapetalae</taxon>
        <taxon>rosids</taxon>
        <taxon>fabids</taxon>
        <taxon>Cucurbitales</taxon>
        <taxon>Cucurbitaceae</taxon>
        <taxon>Benincaseae</taxon>
        <taxon>Cucumis</taxon>
    </lineage>
</organism>
<evidence type="ECO:0000259" key="4">
    <source>
        <dbReference type="Pfam" id="PF02902"/>
    </source>
</evidence>
<keyword evidence="3" id="KW-0378">Hydrolase</keyword>
<sequence length="207" mass="23909">MSSSIFSHIEFIERRLPSSAILSSSNVCTYDHYVAPKLRRGELEERTRGRNRMRRLEENEYGFILGRREEVENYKDLSLTSSKNTQESRIRNFCSRLMVSKANQVVLAPFNPGGHWALLAINAYEDTMFFLNSLRTTSKSTTRYVTDTIHYKLGAPSVDTIVGFYVLKLVDNCSSEEHWYLRTRSNLGIKRYFDPAGFTNTCEGLTY</sequence>
<evidence type="ECO:0000256" key="2">
    <source>
        <dbReference type="ARBA" id="ARBA00022670"/>
    </source>
</evidence>
<dbReference type="Gramene" id="MELO3C032759.2.1">
    <property type="protein sequence ID" value="MELO3C032759.2.1"/>
    <property type="gene ID" value="MELO3C032759.2"/>
</dbReference>
<keyword evidence="2" id="KW-0645">Protease</keyword>
<reference evidence="5" key="1">
    <citation type="submission" date="2023-03" db="UniProtKB">
        <authorList>
            <consortium name="EnsemblPlants"/>
        </authorList>
    </citation>
    <scope>IDENTIFICATION</scope>
</reference>
<dbReference type="Pfam" id="PF02902">
    <property type="entry name" value="Peptidase_C48"/>
    <property type="match status" value="1"/>
</dbReference>
<dbReference type="EnsemblPlants" id="MELO3C032759.2.1">
    <property type="protein sequence ID" value="MELO3C032759.2.1"/>
    <property type="gene ID" value="MELO3C032759.2"/>
</dbReference>
<dbReference type="SUPFAM" id="SSF54001">
    <property type="entry name" value="Cysteine proteinases"/>
    <property type="match status" value="1"/>
</dbReference>
<dbReference type="InterPro" id="IPR003653">
    <property type="entry name" value="Peptidase_C48_C"/>
</dbReference>
<dbReference type="GO" id="GO:0006508">
    <property type="term" value="P:proteolysis"/>
    <property type="evidence" value="ECO:0007669"/>
    <property type="project" value="UniProtKB-KW"/>
</dbReference>
<protein>
    <recommendedName>
        <fullName evidence="4">Ubiquitin-like protease family profile domain-containing protein</fullName>
    </recommendedName>
</protein>
<accession>A0A9I9EES9</accession>
<name>A0A9I9EES9_CUCME</name>
<dbReference type="Gene3D" id="3.40.395.10">
    <property type="entry name" value="Adenoviral Proteinase, Chain A"/>
    <property type="match status" value="1"/>
</dbReference>
<proteinExistence type="inferred from homology"/>
<evidence type="ECO:0000256" key="1">
    <source>
        <dbReference type="ARBA" id="ARBA00005234"/>
    </source>
</evidence>
<dbReference type="InterPro" id="IPR038765">
    <property type="entry name" value="Papain-like_cys_pep_sf"/>
</dbReference>
<dbReference type="AlphaFoldDB" id="A0A9I9EES9"/>
<feature type="domain" description="Ubiquitin-like protease family profile" evidence="4">
    <location>
        <begin position="100"/>
        <end position="139"/>
    </location>
</feature>
<dbReference type="GO" id="GO:0008234">
    <property type="term" value="F:cysteine-type peptidase activity"/>
    <property type="evidence" value="ECO:0007669"/>
    <property type="project" value="InterPro"/>
</dbReference>